<evidence type="ECO:0000313" key="2">
    <source>
        <dbReference type="Proteomes" id="UP001604277"/>
    </source>
</evidence>
<keyword evidence="2" id="KW-1185">Reference proteome</keyword>
<dbReference type="Proteomes" id="UP001604277">
    <property type="component" value="Unassembled WGS sequence"/>
</dbReference>
<comment type="caution">
    <text evidence="1">The sequence shown here is derived from an EMBL/GenBank/DDBJ whole genome shotgun (WGS) entry which is preliminary data.</text>
</comment>
<organism evidence="1 2">
    <name type="scientific">Forsythia ovata</name>
    <dbReference type="NCBI Taxonomy" id="205694"/>
    <lineage>
        <taxon>Eukaryota</taxon>
        <taxon>Viridiplantae</taxon>
        <taxon>Streptophyta</taxon>
        <taxon>Embryophyta</taxon>
        <taxon>Tracheophyta</taxon>
        <taxon>Spermatophyta</taxon>
        <taxon>Magnoliopsida</taxon>
        <taxon>eudicotyledons</taxon>
        <taxon>Gunneridae</taxon>
        <taxon>Pentapetalae</taxon>
        <taxon>asterids</taxon>
        <taxon>lamiids</taxon>
        <taxon>Lamiales</taxon>
        <taxon>Oleaceae</taxon>
        <taxon>Forsythieae</taxon>
        <taxon>Forsythia</taxon>
    </lineage>
</organism>
<accession>A0ABD1X332</accession>
<dbReference type="EMBL" id="JBFOLJ010000001">
    <property type="protein sequence ID" value="KAL2556379.1"/>
    <property type="molecule type" value="Genomic_DNA"/>
</dbReference>
<gene>
    <name evidence="1" type="ORF">Fot_01118</name>
</gene>
<name>A0ABD1X332_9LAMI</name>
<protein>
    <submittedName>
        <fullName evidence="1">Uncharacterized protein</fullName>
    </submittedName>
</protein>
<proteinExistence type="predicted"/>
<sequence length="114" mass="12697">MAIDRWAVVIVIARTSPPSIPAEYTAVSSSENHFHHQTTIVCNNTQCESEKKLLSDTEECGIGKIYVYDLPSKSRIRQRSDGIGRNLARDSFFILVPNQSVLPRTNILPSDIAP</sequence>
<evidence type="ECO:0000313" key="1">
    <source>
        <dbReference type="EMBL" id="KAL2556379.1"/>
    </source>
</evidence>
<reference evidence="2" key="1">
    <citation type="submission" date="2024-07" db="EMBL/GenBank/DDBJ databases">
        <title>Two chromosome-level genome assemblies of Korean endemic species Abeliophyllum distichum and Forsythia ovata (Oleaceae).</title>
        <authorList>
            <person name="Jang H."/>
        </authorList>
    </citation>
    <scope>NUCLEOTIDE SEQUENCE [LARGE SCALE GENOMIC DNA]</scope>
</reference>
<dbReference type="AlphaFoldDB" id="A0ABD1X332"/>